<accession>A0A016V356</accession>
<reference evidence="2" key="1">
    <citation type="journal article" date="2015" name="Nat. Genet.">
        <title>The genome and transcriptome of the zoonotic hookworm Ancylostoma ceylanicum identify infection-specific gene families.</title>
        <authorList>
            <person name="Schwarz E.M."/>
            <person name="Hu Y."/>
            <person name="Antoshechkin I."/>
            <person name="Miller M.M."/>
            <person name="Sternberg P.W."/>
            <person name="Aroian R.V."/>
        </authorList>
    </citation>
    <scope>NUCLEOTIDE SEQUENCE</scope>
    <source>
        <strain evidence="2">HY135</strain>
    </source>
</reference>
<evidence type="ECO:0000313" key="2">
    <source>
        <dbReference type="Proteomes" id="UP000024635"/>
    </source>
</evidence>
<keyword evidence="2" id="KW-1185">Reference proteome</keyword>
<gene>
    <name evidence="1" type="primary">Acey_s0018.g3696</name>
    <name evidence="1" type="ORF">Y032_0018g3696</name>
</gene>
<evidence type="ECO:0000313" key="1">
    <source>
        <dbReference type="EMBL" id="EYC22069.1"/>
    </source>
</evidence>
<protein>
    <submittedName>
        <fullName evidence="1">Uncharacterized protein</fullName>
    </submittedName>
</protein>
<name>A0A016V356_9BILA</name>
<proteinExistence type="predicted"/>
<dbReference type="Proteomes" id="UP000024635">
    <property type="component" value="Unassembled WGS sequence"/>
</dbReference>
<comment type="caution">
    <text evidence="1">The sequence shown here is derived from an EMBL/GenBank/DDBJ whole genome shotgun (WGS) entry which is preliminary data.</text>
</comment>
<sequence>MLFLGGNPNEATVQPAEILPYFSRLLHKRHSRLRTKAQRMASCEGRLRHGLDATVVADVRNCVLDRRQYSRRHHRQRSGRSRQAIAATAAARAAELVLVTVTDEYASRGGNSFRSTICTMYSSCQRIVIAANFTLKSRRSQQHRCSLPSLRLSRSVSWR</sequence>
<organism evidence="1 2">
    <name type="scientific">Ancylostoma ceylanicum</name>
    <dbReference type="NCBI Taxonomy" id="53326"/>
    <lineage>
        <taxon>Eukaryota</taxon>
        <taxon>Metazoa</taxon>
        <taxon>Ecdysozoa</taxon>
        <taxon>Nematoda</taxon>
        <taxon>Chromadorea</taxon>
        <taxon>Rhabditida</taxon>
        <taxon>Rhabditina</taxon>
        <taxon>Rhabditomorpha</taxon>
        <taxon>Strongyloidea</taxon>
        <taxon>Ancylostomatidae</taxon>
        <taxon>Ancylostomatinae</taxon>
        <taxon>Ancylostoma</taxon>
    </lineage>
</organism>
<dbReference type="EMBL" id="JARK01001354">
    <property type="protein sequence ID" value="EYC22069.1"/>
    <property type="molecule type" value="Genomic_DNA"/>
</dbReference>
<dbReference type="AlphaFoldDB" id="A0A016V356"/>